<accession>A0AAQ3TT02</accession>
<dbReference type="EMBL" id="CP144750">
    <property type="protein sequence ID" value="WVZ79934.1"/>
    <property type="molecule type" value="Genomic_DNA"/>
</dbReference>
<gene>
    <name evidence="1" type="ORF">U9M48_027456</name>
</gene>
<sequence length="208" mass="23916">MAEAYVETPGMARTKQTARKATEARITVLPDVTHTPPVAEGGLVHTRCREEYPLSQLLCRALREMGRHPYPFISVQTVHEEGDCMAQVVIPWGTFTGQETITTYAANEEEAYRKVVMAVLTSLSSGWEAGHTVLRYLPTNDLDRTWLDRREQLRDRNGSQPLVACMDYAREARGIYHRVEDRSRFYFDRYTETRSCVEELEDQVVQLQ</sequence>
<dbReference type="Proteomes" id="UP001341281">
    <property type="component" value="Chromosome 06"/>
</dbReference>
<organism evidence="1 2">
    <name type="scientific">Paspalum notatum var. saurae</name>
    <dbReference type="NCBI Taxonomy" id="547442"/>
    <lineage>
        <taxon>Eukaryota</taxon>
        <taxon>Viridiplantae</taxon>
        <taxon>Streptophyta</taxon>
        <taxon>Embryophyta</taxon>
        <taxon>Tracheophyta</taxon>
        <taxon>Spermatophyta</taxon>
        <taxon>Magnoliopsida</taxon>
        <taxon>Liliopsida</taxon>
        <taxon>Poales</taxon>
        <taxon>Poaceae</taxon>
        <taxon>PACMAD clade</taxon>
        <taxon>Panicoideae</taxon>
        <taxon>Andropogonodae</taxon>
        <taxon>Paspaleae</taxon>
        <taxon>Paspalinae</taxon>
        <taxon>Paspalum</taxon>
    </lineage>
</organism>
<evidence type="ECO:0000313" key="1">
    <source>
        <dbReference type="EMBL" id="WVZ79934.1"/>
    </source>
</evidence>
<evidence type="ECO:0000313" key="2">
    <source>
        <dbReference type="Proteomes" id="UP001341281"/>
    </source>
</evidence>
<protein>
    <submittedName>
        <fullName evidence="1">Uncharacterized protein</fullName>
    </submittedName>
</protein>
<name>A0AAQ3TT02_PASNO</name>
<proteinExistence type="predicted"/>
<dbReference type="AlphaFoldDB" id="A0AAQ3TT02"/>
<keyword evidence="2" id="KW-1185">Reference proteome</keyword>
<reference evidence="1 2" key="1">
    <citation type="submission" date="2024-02" db="EMBL/GenBank/DDBJ databases">
        <title>High-quality chromosome-scale genome assembly of Pensacola bahiagrass (Paspalum notatum Flugge var. saurae).</title>
        <authorList>
            <person name="Vega J.M."/>
            <person name="Podio M."/>
            <person name="Orjuela J."/>
            <person name="Siena L.A."/>
            <person name="Pessino S.C."/>
            <person name="Combes M.C."/>
            <person name="Mariac C."/>
            <person name="Albertini E."/>
            <person name="Pupilli F."/>
            <person name="Ortiz J.P.A."/>
            <person name="Leblanc O."/>
        </authorList>
    </citation>
    <scope>NUCLEOTIDE SEQUENCE [LARGE SCALE GENOMIC DNA]</scope>
    <source>
        <strain evidence="1">R1</strain>
        <tissue evidence="1">Leaf</tissue>
    </source>
</reference>